<evidence type="ECO:0000256" key="1">
    <source>
        <dbReference type="SAM" id="MobiDB-lite"/>
    </source>
</evidence>
<comment type="caution">
    <text evidence="2">The sequence shown here is derived from an EMBL/GenBank/DDBJ whole genome shotgun (WGS) entry which is preliminary data.</text>
</comment>
<keyword evidence="3" id="KW-1185">Reference proteome</keyword>
<dbReference type="EMBL" id="BAABGY010000007">
    <property type="protein sequence ID" value="GAA4330164.1"/>
    <property type="molecule type" value="Genomic_DNA"/>
</dbReference>
<proteinExistence type="predicted"/>
<organism evidence="2 3">
    <name type="scientific">Flaviaesturariibacter amylovorans</name>
    <dbReference type="NCBI Taxonomy" id="1084520"/>
    <lineage>
        <taxon>Bacteria</taxon>
        <taxon>Pseudomonadati</taxon>
        <taxon>Bacteroidota</taxon>
        <taxon>Chitinophagia</taxon>
        <taxon>Chitinophagales</taxon>
        <taxon>Chitinophagaceae</taxon>
        <taxon>Flaviaestuariibacter</taxon>
    </lineage>
</organism>
<gene>
    <name evidence="2" type="ORF">GCM10023184_21200</name>
</gene>
<accession>A0ABP8GV01</accession>
<name>A0ABP8GV01_9BACT</name>
<dbReference type="Proteomes" id="UP001501725">
    <property type="component" value="Unassembled WGS sequence"/>
</dbReference>
<sequence length="214" mass="24268">MEFVYSTIANLKKHNIMKRALFSSALVALLFSACSKSDAVAEMAPAPENAQNQQPAGNTVETTQNGSWVTGWENPSTWSKTAGNDNVSIFNTPRNFKQLDQTMLNRGAIMVFARGYNFADVNMNTPLGVPFHFYLPYERMNFPVFWRYVAKMYGIDLNLEMHNDQSKYFIGAQPNVQLRYFLVPPEALARMNMTADDLRQMSYTNLVNLLQVAP</sequence>
<evidence type="ECO:0000313" key="3">
    <source>
        <dbReference type="Proteomes" id="UP001501725"/>
    </source>
</evidence>
<feature type="region of interest" description="Disordered" evidence="1">
    <location>
        <begin position="45"/>
        <end position="68"/>
    </location>
</feature>
<feature type="compositionally biased region" description="Polar residues" evidence="1">
    <location>
        <begin position="49"/>
        <end position="68"/>
    </location>
</feature>
<protein>
    <submittedName>
        <fullName evidence="2">Uncharacterized protein</fullName>
    </submittedName>
</protein>
<reference evidence="3" key="1">
    <citation type="journal article" date="2019" name="Int. J. Syst. Evol. Microbiol.">
        <title>The Global Catalogue of Microorganisms (GCM) 10K type strain sequencing project: providing services to taxonomists for standard genome sequencing and annotation.</title>
        <authorList>
            <consortium name="The Broad Institute Genomics Platform"/>
            <consortium name="The Broad Institute Genome Sequencing Center for Infectious Disease"/>
            <person name="Wu L."/>
            <person name="Ma J."/>
        </authorList>
    </citation>
    <scope>NUCLEOTIDE SEQUENCE [LARGE SCALE GENOMIC DNA]</scope>
    <source>
        <strain evidence="3">JCM 17919</strain>
    </source>
</reference>
<evidence type="ECO:0000313" key="2">
    <source>
        <dbReference type="EMBL" id="GAA4330164.1"/>
    </source>
</evidence>